<comment type="caution">
    <text evidence="1">The sequence shown here is derived from an EMBL/GenBank/DDBJ whole genome shotgun (WGS) entry which is preliminary data.</text>
</comment>
<reference evidence="1" key="1">
    <citation type="submission" date="2022-05" db="EMBL/GenBank/DDBJ databases">
        <title>Chromosome-level genome of Chaenocephalus aceratus.</title>
        <authorList>
            <person name="Park H."/>
        </authorList>
    </citation>
    <scope>NUCLEOTIDE SEQUENCE</scope>
    <source>
        <strain evidence="1">KU_202001</strain>
    </source>
</reference>
<protein>
    <submittedName>
        <fullName evidence="1">Uncharacterized protein</fullName>
    </submittedName>
</protein>
<accession>A0ACB9XD93</accession>
<gene>
    <name evidence="1" type="ORF">KUCAC02_020708</name>
</gene>
<evidence type="ECO:0000313" key="1">
    <source>
        <dbReference type="EMBL" id="KAI4825003.1"/>
    </source>
</evidence>
<evidence type="ECO:0000313" key="2">
    <source>
        <dbReference type="Proteomes" id="UP001057452"/>
    </source>
</evidence>
<proteinExistence type="predicted"/>
<name>A0ACB9XD93_CHAAC</name>
<sequence length="144" mass="16355">MSQIGHGRGLDSCSEGSKHHLRSREECRVWVRRGRGVGYGCSSITSHSGPGVGFSKTDSERSGLDSISHKSWHVTLMDVGHKASRSDMRRATWRTMRTCECSRLMSTRPGREKGMMEGRKDRRHGEIRGVERRIEKNERAKSRT</sequence>
<keyword evidence="2" id="KW-1185">Reference proteome</keyword>
<organism evidence="1 2">
    <name type="scientific">Chaenocephalus aceratus</name>
    <name type="common">Blackfin icefish</name>
    <name type="synonym">Chaenichthys aceratus</name>
    <dbReference type="NCBI Taxonomy" id="36190"/>
    <lineage>
        <taxon>Eukaryota</taxon>
        <taxon>Metazoa</taxon>
        <taxon>Chordata</taxon>
        <taxon>Craniata</taxon>
        <taxon>Vertebrata</taxon>
        <taxon>Euteleostomi</taxon>
        <taxon>Actinopterygii</taxon>
        <taxon>Neopterygii</taxon>
        <taxon>Teleostei</taxon>
        <taxon>Neoteleostei</taxon>
        <taxon>Acanthomorphata</taxon>
        <taxon>Eupercaria</taxon>
        <taxon>Perciformes</taxon>
        <taxon>Notothenioidei</taxon>
        <taxon>Channichthyidae</taxon>
        <taxon>Chaenocephalus</taxon>
    </lineage>
</organism>
<dbReference type="EMBL" id="CM043790">
    <property type="protein sequence ID" value="KAI4825003.1"/>
    <property type="molecule type" value="Genomic_DNA"/>
</dbReference>
<dbReference type="Proteomes" id="UP001057452">
    <property type="component" value="Chromosome 6"/>
</dbReference>